<organism evidence="2">
    <name type="scientific">marine sediment metagenome</name>
    <dbReference type="NCBI Taxonomy" id="412755"/>
    <lineage>
        <taxon>unclassified sequences</taxon>
        <taxon>metagenomes</taxon>
        <taxon>ecological metagenomes</taxon>
    </lineage>
</organism>
<dbReference type="EMBL" id="BARW01004353">
    <property type="protein sequence ID" value="GAI62192.1"/>
    <property type="molecule type" value="Genomic_DNA"/>
</dbReference>
<protein>
    <submittedName>
        <fullName evidence="2">Uncharacterized protein</fullName>
    </submittedName>
</protein>
<name>X1Q0X3_9ZZZZ</name>
<sequence>KEDDGCDKCENYKKIEKLNLKIGDLEEKIESLMGEDEEEDEEE</sequence>
<evidence type="ECO:0000313" key="2">
    <source>
        <dbReference type="EMBL" id="GAI62192.1"/>
    </source>
</evidence>
<reference evidence="2" key="1">
    <citation type="journal article" date="2014" name="Front. Microbiol.">
        <title>High frequency of phylogenetically diverse reductive dehalogenase-homologous genes in deep subseafloor sedimentary metagenomes.</title>
        <authorList>
            <person name="Kawai M."/>
            <person name="Futagami T."/>
            <person name="Toyoda A."/>
            <person name="Takaki Y."/>
            <person name="Nishi S."/>
            <person name="Hori S."/>
            <person name="Arai W."/>
            <person name="Tsubouchi T."/>
            <person name="Morono Y."/>
            <person name="Uchiyama I."/>
            <person name="Ito T."/>
            <person name="Fujiyama A."/>
            <person name="Inagaki F."/>
            <person name="Takami H."/>
        </authorList>
    </citation>
    <scope>NUCLEOTIDE SEQUENCE</scope>
    <source>
        <strain evidence="2">Expedition CK06-06</strain>
    </source>
</reference>
<dbReference type="AlphaFoldDB" id="X1Q0X3"/>
<keyword evidence="1" id="KW-0175">Coiled coil</keyword>
<gene>
    <name evidence="2" type="ORF">S12H4_10268</name>
</gene>
<evidence type="ECO:0000256" key="1">
    <source>
        <dbReference type="SAM" id="Coils"/>
    </source>
</evidence>
<proteinExistence type="predicted"/>
<feature type="non-terminal residue" evidence="2">
    <location>
        <position position="1"/>
    </location>
</feature>
<feature type="coiled-coil region" evidence="1">
    <location>
        <begin position="15"/>
        <end position="42"/>
    </location>
</feature>
<accession>X1Q0X3</accession>
<comment type="caution">
    <text evidence="2">The sequence shown here is derived from an EMBL/GenBank/DDBJ whole genome shotgun (WGS) entry which is preliminary data.</text>
</comment>